<accession>A0AAE1G6F7</accession>
<comment type="caution">
    <text evidence="2">The sequence shown here is derived from an EMBL/GenBank/DDBJ whole genome shotgun (WGS) entry which is preliminary data.</text>
</comment>
<reference evidence="2" key="1">
    <citation type="submission" date="2023-10" db="EMBL/GenBank/DDBJ databases">
        <title>Genome assemblies of two species of porcelain crab, Petrolisthes cinctipes and Petrolisthes manimaculis (Anomura: Porcellanidae).</title>
        <authorList>
            <person name="Angst P."/>
        </authorList>
    </citation>
    <scope>NUCLEOTIDE SEQUENCE</scope>
    <source>
        <strain evidence="2">PB745_01</strain>
        <tissue evidence="2">Gill</tissue>
    </source>
</reference>
<feature type="region of interest" description="Disordered" evidence="1">
    <location>
        <begin position="1"/>
        <end position="35"/>
    </location>
</feature>
<evidence type="ECO:0000313" key="2">
    <source>
        <dbReference type="EMBL" id="KAK3887052.1"/>
    </source>
</evidence>
<evidence type="ECO:0000256" key="1">
    <source>
        <dbReference type="SAM" id="MobiDB-lite"/>
    </source>
</evidence>
<keyword evidence="3" id="KW-1185">Reference proteome</keyword>
<organism evidence="2 3">
    <name type="scientific">Petrolisthes cinctipes</name>
    <name type="common">Flat porcelain crab</name>
    <dbReference type="NCBI Taxonomy" id="88211"/>
    <lineage>
        <taxon>Eukaryota</taxon>
        <taxon>Metazoa</taxon>
        <taxon>Ecdysozoa</taxon>
        <taxon>Arthropoda</taxon>
        <taxon>Crustacea</taxon>
        <taxon>Multicrustacea</taxon>
        <taxon>Malacostraca</taxon>
        <taxon>Eumalacostraca</taxon>
        <taxon>Eucarida</taxon>
        <taxon>Decapoda</taxon>
        <taxon>Pleocyemata</taxon>
        <taxon>Anomura</taxon>
        <taxon>Galatheoidea</taxon>
        <taxon>Porcellanidae</taxon>
        <taxon>Petrolisthes</taxon>
    </lineage>
</organism>
<evidence type="ECO:0000313" key="3">
    <source>
        <dbReference type="Proteomes" id="UP001286313"/>
    </source>
</evidence>
<sequence>MPTSALLCHSDAPSDTTLHMPPHHRTPPQQTHPCTHQLSLTTHRTHYPLLPTNTDHHSYPHLTRNHSHMHSILPQPPQLIIQYIHARTSSSTTFPTIRTPFPQPTPILYNTSLTSSSSGPSLARYLNCYLPLTSCHLNMPRLY</sequence>
<name>A0AAE1G6F7_PETCI</name>
<proteinExistence type="predicted"/>
<dbReference type="Proteomes" id="UP001286313">
    <property type="component" value="Unassembled WGS sequence"/>
</dbReference>
<gene>
    <name evidence="2" type="ORF">Pcinc_008817</name>
</gene>
<dbReference type="EMBL" id="JAWQEG010000653">
    <property type="protein sequence ID" value="KAK3887052.1"/>
    <property type="molecule type" value="Genomic_DNA"/>
</dbReference>
<protein>
    <submittedName>
        <fullName evidence="2">Uncharacterized protein</fullName>
    </submittedName>
</protein>
<dbReference type="AlphaFoldDB" id="A0AAE1G6F7"/>